<reference evidence="1" key="1">
    <citation type="submission" date="2014-11" db="EMBL/GenBank/DDBJ databases">
        <authorList>
            <person name="Amaro Gonzalez C."/>
        </authorList>
    </citation>
    <scope>NUCLEOTIDE SEQUENCE</scope>
</reference>
<name>A0A0E9RD60_ANGAN</name>
<dbReference type="EMBL" id="GBXM01081481">
    <property type="protein sequence ID" value="JAH27096.1"/>
    <property type="molecule type" value="Transcribed_RNA"/>
</dbReference>
<accession>A0A0E9RD60</accession>
<protein>
    <submittedName>
        <fullName evidence="1">Uncharacterized protein</fullName>
    </submittedName>
</protein>
<dbReference type="AlphaFoldDB" id="A0A0E9RD60"/>
<reference evidence="1" key="2">
    <citation type="journal article" date="2015" name="Fish Shellfish Immunol.">
        <title>Early steps in the European eel (Anguilla anguilla)-Vibrio vulnificus interaction in the gills: Role of the RtxA13 toxin.</title>
        <authorList>
            <person name="Callol A."/>
            <person name="Pajuelo D."/>
            <person name="Ebbesson L."/>
            <person name="Teles M."/>
            <person name="MacKenzie S."/>
            <person name="Amaro C."/>
        </authorList>
    </citation>
    <scope>NUCLEOTIDE SEQUENCE</scope>
</reference>
<proteinExistence type="predicted"/>
<sequence length="19" mass="2172">MLGPDTEMNTLTNHLDKIK</sequence>
<organism evidence="1">
    <name type="scientific">Anguilla anguilla</name>
    <name type="common">European freshwater eel</name>
    <name type="synonym">Muraena anguilla</name>
    <dbReference type="NCBI Taxonomy" id="7936"/>
    <lineage>
        <taxon>Eukaryota</taxon>
        <taxon>Metazoa</taxon>
        <taxon>Chordata</taxon>
        <taxon>Craniata</taxon>
        <taxon>Vertebrata</taxon>
        <taxon>Euteleostomi</taxon>
        <taxon>Actinopterygii</taxon>
        <taxon>Neopterygii</taxon>
        <taxon>Teleostei</taxon>
        <taxon>Anguilliformes</taxon>
        <taxon>Anguillidae</taxon>
        <taxon>Anguilla</taxon>
    </lineage>
</organism>
<evidence type="ECO:0000313" key="1">
    <source>
        <dbReference type="EMBL" id="JAH27096.1"/>
    </source>
</evidence>